<keyword evidence="4 13" id="KW-0479">Metal-binding</keyword>
<organism evidence="16 17">
    <name type="scientific">Parvimonas micra ATCC 33270</name>
    <dbReference type="NCBI Taxonomy" id="411465"/>
    <lineage>
        <taxon>Bacteria</taxon>
        <taxon>Bacillati</taxon>
        <taxon>Bacillota</taxon>
        <taxon>Tissierellia</taxon>
        <taxon>Tissierellales</taxon>
        <taxon>Peptoniphilaceae</taxon>
        <taxon>Parvimonas</taxon>
    </lineage>
</organism>
<evidence type="ECO:0000256" key="11">
    <source>
        <dbReference type="ARBA" id="ARBA00023204"/>
    </source>
</evidence>
<keyword evidence="5 13" id="KW-0255">Endonuclease</keyword>
<evidence type="ECO:0000256" key="1">
    <source>
        <dbReference type="ARBA" id="ARBA00009518"/>
    </source>
</evidence>
<feature type="active site" evidence="13">
    <location>
        <position position="158"/>
    </location>
</feature>
<keyword evidence="8 13" id="KW-0460">Magnesium</keyword>
<sequence>MKKIVFYVIIFDSIGGFFVIIFGLDPGIAIVGYGIIEAIGNRVRLIDYGVIETKAGIPLPDRLKIIDEELNRLIELHNVDELAIEELFFNKNVKTVINVAQARGVEILSFIKKNILAYEYTPLQVKQAITGYGRADKKQMQESVKMIFKLKAVPKPDDAADALAIALCHFFSLKFKEQFRMK</sequence>
<evidence type="ECO:0000256" key="12">
    <source>
        <dbReference type="ARBA" id="ARBA00029354"/>
    </source>
</evidence>
<dbReference type="GO" id="GO:0008821">
    <property type="term" value="F:crossover junction DNA endonuclease activity"/>
    <property type="evidence" value="ECO:0007669"/>
    <property type="project" value="UniProtKB-UniRule"/>
</dbReference>
<dbReference type="Gene3D" id="3.30.420.10">
    <property type="entry name" value="Ribonuclease H-like superfamily/Ribonuclease H"/>
    <property type="match status" value="1"/>
</dbReference>
<dbReference type="PANTHER" id="PTHR30194">
    <property type="entry name" value="CROSSOVER JUNCTION ENDODEOXYRIBONUCLEASE RUVC"/>
    <property type="match status" value="1"/>
</dbReference>
<name>A8SLR1_9FIRM</name>
<dbReference type="PANTHER" id="PTHR30194:SF3">
    <property type="entry name" value="CROSSOVER JUNCTION ENDODEOXYRIBONUCLEASE RUVC"/>
    <property type="match status" value="1"/>
</dbReference>
<dbReference type="NCBIfam" id="TIGR00228">
    <property type="entry name" value="ruvC"/>
    <property type="match status" value="1"/>
</dbReference>
<reference evidence="16 17" key="2">
    <citation type="submission" date="2007-09" db="EMBL/GenBank/DDBJ databases">
        <authorList>
            <person name="Fulton L."/>
            <person name="Clifton S."/>
            <person name="Fulton B."/>
            <person name="Xu J."/>
            <person name="Minx P."/>
            <person name="Pepin K.H."/>
            <person name="Johnson M."/>
            <person name="Thiruvilangam P."/>
            <person name="Bhonagiri V."/>
            <person name="Nash W.E."/>
            <person name="Mardis E.R."/>
            <person name="Wilson R.K."/>
        </authorList>
    </citation>
    <scope>NUCLEOTIDE SEQUENCE [LARGE SCALE GENOMIC DNA]</scope>
    <source>
        <strain evidence="16 17">ATCC 33270</strain>
    </source>
</reference>
<keyword evidence="2 13" id="KW-0963">Cytoplasm</keyword>
<keyword evidence="9 13" id="KW-0238">DNA-binding</keyword>
<dbReference type="InterPro" id="IPR020563">
    <property type="entry name" value="X-over_junc_endoDNase_Mg_BS"/>
</dbReference>
<comment type="function">
    <text evidence="13">The RuvA-RuvB-RuvC complex processes Holliday junction (HJ) DNA during genetic recombination and DNA repair. Endonuclease that resolves HJ intermediates. Cleaves cruciform DNA by making single-stranded nicks across the HJ at symmetrical positions within the homologous arms, yielding a 5'-phosphate and a 3'-hydroxyl group; requires a central core of homology in the junction. The consensus cleavage sequence is 5'-(A/T)TT(C/G)-3'. Cleavage occurs on the 3'-side of the TT dinucleotide at the point of strand exchange. HJ branch migration catalyzed by RuvA-RuvB allows RuvC to scan DNA until it finds its consensus sequence, where it cleaves and resolves the cruciform DNA.</text>
</comment>
<dbReference type="InterPro" id="IPR012337">
    <property type="entry name" value="RNaseH-like_sf"/>
</dbReference>
<dbReference type="HAMAP" id="MF_00034">
    <property type="entry name" value="RuvC"/>
    <property type="match status" value="1"/>
</dbReference>
<dbReference type="GO" id="GO:0003677">
    <property type="term" value="F:DNA binding"/>
    <property type="evidence" value="ECO:0007669"/>
    <property type="project" value="UniProtKB-KW"/>
</dbReference>
<evidence type="ECO:0000313" key="17">
    <source>
        <dbReference type="Proteomes" id="UP000003162"/>
    </source>
</evidence>
<feature type="binding site" evidence="13">
    <location>
        <position position="85"/>
    </location>
    <ligand>
        <name>Mg(2+)</name>
        <dbReference type="ChEBI" id="CHEBI:18420"/>
        <label>2</label>
    </ligand>
</feature>
<keyword evidence="10 13" id="KW-0233">DNA recombination</keyword>
<evidence type="ECO:0000256" key="8">
    <source>
        <dbReference type="ARBA" id="ARBA00022842"/>
    </source>
</evidence>
<dbReference type="NCBIfam" id="NF000711">
    <property type="entry name" value="PRK00039.2-1"/>
    <property type="match status" value="1"/>
</dbReference>
<dbReference type="AlphaFoldDB" id="A8SLR1"/>
<feature type="binding site" evidence="13">
    <location>
        <position position="158"/>
    </location>
    <ligand>
        <name>Mg(2+)</name>
        <dbReference type="ChEBI" id="CHEBI:18420"/>
        <label>1</label>
    </ligand>
</feature>
<evidence type="ECO:0000256" key="14">
    <source>
        <dbReference type="NCBIfam" id="TIGR00228"/>
    </source>
</evidence>
<dbReference type="PRINTS" id="PR00696">
    <property type="entry name" value="RSOLVASERUVC"/>
</dbReference>
<keyword evidence="3 13" id="KW-0540">Nuclease</keyword>
<dbReference type="FunFam" id="3.30.420.10:FF:000002">
    <property type="entry name" value="Crossover junction endodeoxyribonuclease RuvC"/>
    <property type="match status" value="1"/>
</dbReference>
<feature type="active site" evidence="13">
    <location>
        <position position="85"/>
    </location>
</feature>
<feature type="active site" evidence="13">
    <location>
        <position position="25"/>
    </location>
</feature>
<evidence type="ECO:0000256" key="6">
    <source>
        <dbReference type="ARBA" id="ARBA00022763"/>
    </source>
</evidence>
<dbReference type="GO" id="GO:0005737">
    <property type="term" value="C:cytoplasm"/>
    <property type="evidence" value="ECO:0007669"/>
    <property type="project" value="UniProtKB-SubCell"/>
</dbReference>
<dbReference type="PROSITE" id="PS01321">
    <property type="entry name" value="RUVC"/>
    <property type="match status" value="1"/>
</dbReference>
<comment type="cofactor">
    <cofactor evidence="13">
        <name>Mg(2+)</name>
        <dbReference type="ChEBI" id="CHEBI:18420"/>
    </cofactor>
    <text evidence="13">Binds 2 Mg(2+) ion per subunit.</text>
</comment>
<dbReference type="SUPFAM" id="SSF53098">
    <property type="entry name" value="Ribonuclease H-like"/>
    <property type="match status" value="1"/>
</dbReference>
<dbReference type="InterPro" id="IPR036397">
    <property type="entry name" value="RNaseH_sf"/>
</dbReference>
<keyword evidence="15" id="KW-0472">Membrane</keyword>
<dbReference type="eggNOG" id="COG0817">
    <property type="taxonomic scope" value="Bacteria"/>
</dbReference>
<comment type="subcellular location">
    <subcellularLocation>
        <location evidence="13">Cytoplasm</location>
    </subcellularLocation>
</comment>
<keyword evidence="15" id="KW-1133">Transmembrane helix</keyword>
<dbReference type="CDD" id="cd16962">
    <property type="entry name" value="RuvC"/>
    <property type="match status" value="1"/>
</dbReference>
<comment type="catalytic activity">
    <reaction evidence="12 13">
        <text>Endonucleolytic cleavage at a junction such as a reciprocal single-stranded crossover between two homologous DNA duplexes (Holliday junction).</text>
        <dbReference type="EC" id="3.1.21.10"/>
    </reaction>
</comment>
<dbReference type="HOGENOM" id="CLU_091257_3_1_9"/>
<dbReference type="GO" id="GO:0006310">
    <property type="term" value="P:DNA recombination"/>
    <property type="evidence" value="ECO:0007669"/>
    <property type="project" value="UniProtKB-UniRule"/>
</dbReference>
<comment type="caution">
    <text evidence="16">The sequence shown here is derived from an EMBL/GenBank/DDBJ whole genome shotgun (WGS) entry which is preliminary data.</text>
</comment>
<feature type="transmembrane region" description="Helical" evidence="15">
    <location>
        <begin position="6"/>
        <end position="36"/>
    </location>
</feature>
<keyword evidence="15" id="KW-0812">Transmembrane</keyword>
<keyword evidence="6 13" id="KW-0227">DNA damage</keyword>
<dbReference type="EMBL" id="ABEE02000017">
    <property type="protein sequence ID" value="EDP23267.1"/>
    <property type="molecule type" value="Genomic_DNA"/>
</dbReference>
<evidence type="ECO:0000256" key="4">
    <source>
        <dbReference type="ARBA" id="ARBA00022723"/>
    </source>
</evidence>
<dbReference type="GO" id="GO:0000287">
    <property type="term" value="F:magnesium ion binding"/>
    <property type="evidence" value="ECO:0007669"/>
    <property type="project" value="UniProtKB-UniRule"/>
</dbReference>
<evidence type="ECO:0000256" key="9">
    <source>
        <dbReference type="ARBA" id="ARBA00023125"/>
    </source>
</evidence>
<accession>A8SLR1</accession>
<dbReference type="Pfam" id="PF02075">
    <property type="entry name" value="RuvC"/>
    <property type="match status" value="1"/>
</dbReference>
<evidence type="ECO:0000256" key="15">
    <source>
        <dbReference type="SAM" id="Phobius"/>
    </source>
</evidence>
<keyword evidence="11 13" id="KW-0234">DNA repair</keyword>
<comment type="similarity">
    <text evidence="1 13">Belongs to the RuvC family.</text>
</comment>
<feature type="binding site" evidence="13">
    <location>
        <position position="25"/>
    </location>
    <ligand>
        <name>Mg(2+)</name>
        <dbReference type="ChEBI" id="CHEBI:18420"/>
        <label>1</label>
    </ligand>
</feature>
<evidence type="ECO:0000256" key="10">
    <source>
        <dbReference type="ARBA" id="ARBA00023172"/>
    </source>
</evidence>
<evidence type="ECO:0000313" key="16">
    <source>
        <dbReference type="EMBL" id="EDP23267.1"/>
    </source>
</evidence>
<keyword evidence="7 13" id="KW-0378">Hydrolase</keyword>
<dbReference type="InterPro" id="IPR002176">
    <property type="entry name" value="X-over_junc_endoDNase_RuvC"/>
</dbReference>
<evidence type="ECO:0000256" key="5">
    <source>
        <dbReference type="ARBA" id="ARBA00022759"/>
    </source>
</evidence>
<dbReference type="Proteomes" id="UP000003162">
    <property type="component" value="Unassembled WGS sequence"/>
</dbReference>
<gene>
    <name evidence="13 16" type="primary">ruvC</name>
    <name evidence="16" type="ORF">PEPMIC_01070</name>
</gene>
<proteinExistence type="inferred from homology"/>
<dbReference type="EC" id="3.1.21.10" evidence="13 14"/>
<evidence type="ECO:0000256" key="7">
    <source>
        <dbReference type="ARBA" id="ARBA00022801"/>
    </source>
</evidence>
<protein>
    <recommendedName>
        <fullName evidence="13 14">Crossover junction endodeoxyribonuclease RuvC</fullName>
        <ecNumber evidence="13 14">3.1.21.10</ecNumber>
    </recommendedName>
    <alternativeName>
        <fullName evidence="13">Holliday junction nuclease RuvC</fullName>
    </alternativeName>
    <alternativeName>
        <fullName evidence="13">Holliday junction resolvase RuvC</fullName>
    </alternativeName>
</protein>
<dbReference type="GO" id="GO:0048476">
    <property type="term" value="C:Holliday junction resolvase complex"/>
    <property type="evidence" value="ECO:0007669"/>
    <property type="project" value="UniProtKB-UniRule"/>
</dbReference>
<evidence type="ECO:0000256" key="3">
    <source>
        <dbReference type="ARBA" id="ARBA00022722"/>
    </source>
</evidence>
<evidence type="ECO:0000256" key="2">
    <source>
        <dbReference type="ARBA" id="ARBA00022490"/>
    </source>
</evidence>
<dbReference type="GO" id="GO:0006281">
    <property type="term" value="P:DNA repair"/>
    <property type="evidence" value="ECO:0007669"/>
    <property type="project" value="UniProtKB-UniRule"/>
</dbReference>
<reference evidence="16 17" key="1">
    <citation type="submission" date="2007-09" db="EMBL/GenBank/DDBJ databases">
        <title>Draft genome sequence of Peptostreptococcus micros (ATCC 33270).</title>
        <authorList>
            <person name="Sudarsanam P."/>
            <person name="Ley R."/>
            <person name="Guruge J."/>
            <person name="Turnbaugh P.J."/>
            <person name="Mahowald M."/>
            <person name="Liep D."/>
            <person name="Gordon J."/>
        </authorList>
    </citation>
    <scope>NUCLEOTIDE SEQUENCE [LARGE SCALE GENOMIC DNA]</scope>
    <source>
        <strain evidence="16 17">ATCC 33270</strain>
    </source>
</reference>
<evidence type="ECO:0000256" key="13">
    <source>
        <dbReference type="HAMAP-Rule" id="MF_00034"/>
    </source>
</evidence>
<comment type="subunit">
    <text evidence="13">Homodimer which binds Holliday junction (HJ) DNA. The HJ becomes 2-fold symmetrical on binding to RuvC with unstacked arms; it has a different conformation from HJ DNA in complex with RuvA. In the full resolvosome a probable DNA-RuvA(4)-RuvB(12)-RuvC(2) complex forms which resolves the HJ.</text>
</comment>